<dbReference type="NCBIfam" id="TIGR00231">
    <property type="entry name" value="small_GTP"/>
    <property type="match status" value="1"/>
</dbReference>
<sequence length="1001" mass="110752">MDDYDEFGNYIGALSDSDAGSDVGGQEEEEEQLPPLEGMGDEPPPLEGYDDDDDDDDMDDGAAARARLQRTEEQGLALMQVDEAPQNAVVLHEDKKYYPSANEVYGDDVETMVQEEDAQPLTQPIVEPVKIRKFAIEEKDLPETRFERAFMMNLMSFPDMVRNVAVVGHLHHGKTSLMDMLVLETHKMEEDVDRSMRYTDTHILERSRRISIKSSPLSLVLSNTRSKSYLVNLIDTPGHPNFQDEVAAGVRVADGIILVVDVIEGVMVGTEAVIKHAIREGLPIVLVLNKIDRLILELRLPPQEAYFKIRHAIDEVNNVIASHDTDPARKLGPERGNVAFASTQAGWCFTLRSFAQMYADTYGGIDVEEFAKRLWGNIYYSPESRNFSRKAPDPEAKRSFVHFILEPLYKLYTQVLSSDTDSLRATLSSLGIHLRPAVFKIDVRPLLKLVLRHFFGESTGLVDIIVDNVPSPKEGAAKKIDRIWTGPKAGSLYESMRACDADGPLVVGVSKLLQTTDALEFRALGRVLSGTVKVGDRVRVLGEGFSQDDDEDSVMATVEGVWVHESRYSVESEGIPAGCWASLSGVDANITKTGTVVASSIDPEDLHIIAPLSHMTQSVLKVAVEPLVPSELPKMLEGLRKINKSYPLAVTKVEESGEHIILGTGELYLDCVMHDLRKLFGEIEIKISNPVVRFAETVVETSAVKCYAQTPNRKNKITIIAEPLEKGIAEDIESGRVNIHMPPRELGKHFQERYGWDLLASRSIWAFGPDDGGPNILVDDTLPSEVDKKLLYTVRESIKQGFQWGTREGPLADEPVRNVKFRILDAQLADQPIARGGGQLIPTARRTCYAAMLLATPRLMEPIYFVEVQAPADCVSAVYTVLARRRGHVTQDVPKAGSPLFTVRAFIPVLDANGFETDLRTHTQGQAFCLQVFSHYAVVPGDPLDKDIKLRPLEPAPALGLARDVTLKTRRRKGLADQIAISSYLDSELAVALAASGFELS</sequence>
<dbReference type="InterPro" id="IPR020568">
    <property type="entry name" value="Ribosomal_Su5_D2-typ_SF"/>
</dbReference>
<dbReference type="FunCoup" id="A0A316YL74">
    <property type="interactions" value="908"/>
</dbReference>
<dbReference type="Pfam" id="PF03764">
    <property type="entry name" value="EFG_IV"/>
    <property type="match status" value="1"/>
</dbReference>
<dbReference type="AlphaFoldDB" id="A0A316YL74"/>
<evidence type="ECO:0000256" key="11">
    <source>
        <dbReference type="ARBA" id="ARBA00055641"/>
    </source>
</evidence>
<dbReference type="InterPro" id="IPR031950">
    <property type="entry name" value="EFTUD2_N"/>
</dbReference>
<dbReference type="InterPro" id="IPR041095">
    <property type="entry name" value="EFG_II"/>
</dbReference>
<gene>
    <name evidence="14" type="ORF">FA10DRAFT_241030</name>
</gene>
<comment type="function">
    <text evidence="10">Required for pre-mRNA splicing as component of the spliceosome, including pre-catalytic, catalytic and post-catalytic spliceosomal complexes. Component of the U5 snRNP and the U4/U6-U5 tri-snRNP complex, a building block of the spliceosome. As a component of the minor spliceosome, involved in the splicing of U12-type introns in pre-mRNAs.</text>
</comment>
<dbReference type="GO" id="GO:0005682">
    <property type="term" value="C:U5 snRNP"/>
    <property type="evidence" value="ECO:0007669"/>
    <property type="project" value="UniProtKB-ARBA"/>
</dbReference>
<dbReference type="SUPFAM" id="SSF54211">
    <property type="entry name" value="Ribosomal protein S5 domain 2-like"/>
    <property type="match status" value="1"/>
</dbReference>
<dbReference type="FunFam" id="2.40.30.10:FF:000029">
    <property type="entry name" value="116 kDa U5 small nuclear ribonucleoprotein component"/>
    <property type="match status" value="1"/>
</dbReference>
<dbReference type="Pfam" id="PF14492">
    <property type="entry name" value="EFG_III"/>
    <property type="match status" value="1"/>
</dbReference>
<dbReference type="Pfam" id="PF00679">
    <property type="entry name" value="EFG_C"/>
    <property type="match status" value="1"/>
</dbReference>
<dbReference type="InterPro" id="IPR004161">
    <property type="entry name" value="EFTu-like_2"/>
</dbReference>
<dbReference type="Gene3D" id="3.30.70.870">
    <property type="entry name" value="Elongation Factor G (Translational Gtpase), domain 3"/>
    <property type="match status" value="1"/>
</dbReference>
<dbReference type="GO" id="GO:0003746">
    <property type="term" value="F:translation elongation factor activity"/>
    <property type="evidence" value="ECO:0007669"/>
    <property type="project" value="UniProtKB-KW"/>
</dbReference>
<dbReference type="PANTHER" id="PTHR42908:SF6">
    <property type="entry name" value="116 KDA U5 SMALL NUCLEAR RIBONUCLEOPROTEIN COMPONENT"/>
    <property type="match status" value="1"/>
</dbReference>
<dbReference type="InterPro" id="IPR005517">
    <property type="entry name" value="Transl_elong_EFG/EF2_IV"/>
</dbReference>
<dbReference type="CDD" id="cd01683">
    <property type="entry name" value="EF2_IV_snRNP"/>
    <property type="match status" value="1"/>
</dbReference>
<dbReference type="CDD" id="cd04098">
    <property type="entry name" value="eEF2_C_snRNP"/>
    <property type="match status" value="1"/>
</dbReference>
<dbReference type="Pfam" id="PF16004">
    <property type="entry name" value="EFTUD2"/>
    <property type="match status" value="1"/>
</dbReference>
<evidence type="ECO:0000256" key="4">
    <source>
        <dbReference type="ARBA" id="ARBA00022728"/>
    </source>
</evidence>
<dbReference type="InterPro" id="IPR027417">
    <property type="entry name" value="P-loop_NTPase"/>
</dbReference>
<dbReference type="InterPro" id="IPR000795">
    <property type="entry name" value="T_Tr_GTP-bd_dom"/>
</dbReference>
<dbReference type="InterPro" id="IPR014721">
    <property type="entry name" value="Ribsml_uS5_D2-typ_fold_subgr"/>
</dbReference>
<keyword evidence="15" id="KW-1185">Reference proteome</keyword>
<dbReference type="OrthoDB" id="364892at2759"/>
<keyword evidence="3" id="KW-0507">mRNA processing</keyword>
<keyword evidence="5" id="KW-0547">Nucleotide-binding</keyword>
<dbReference type="SUPFAM" id="SSF52540">
    <property type="entry name" value="P-loop containing nucleoside triphosphate hydrolases"/>
    <property type="match status" value="1"/>
</dbReference>
<dbReference type="InterPro" id="IPR005225">
    <property type="entry name" value="Small_GTP-bd"/>
</dbReference>
<dbReference type="RefSeq" id="XP_025377508.1">
    <property type="nucleotide sequence ID" value="XM_025519231.1"/>
</dbReference>
<dbReference type="Gene3D" id="3.30.230.10">
    <property type="match status" value="1"/>
</dbReference>
<dbReference type="InterPro" id="IPR044121">
    <property type="entry name" value="Snu114_GTP-bd"/>
</dbReference>
<dbReference type="Pfam" id="PF00009">
    <property type="entry name" value="GTP_EFTU"/>
    <property type="match status" value="1"/>
</dbReference>
<dbReference type="Gene3D" id="3.90.1430.10">
    <property type="entry name" value="Yeast translation eEF2 (G' domain)"/>
    <property type="match status" value="1"/>
</dbReference>
<protein>
    <recommendedName>
        <fullName evidence="2">116 kDa U5 small nuclear ribonucleoprotein component</fullName>
    </recommendedName>
    <alternativeName>
        <fullName evidence="9">U5 snRNP-specific protein, 116 kDa</fullName>
    </alternativeName>
</protein>
<dbReference type="GO" id="GO:0005829">
    <property type="term" value="C:cytosol"/>
    <property type="evidence" value="ECO:0007669"/>
    <property type="project" value="TreeGrafter"/>
</dbReference>
<dbReference type="FunFam" id="3.30.230.10:FF:000009">
    <property type="entry name" value="116 kDa U5 small nuclear ribonucleoprotein component"/>
    <property type="match status" value="1"/>
</dbReference>
<dbReference type="SUPFAM" id="SSF50447">
    <property type="entry name" value="Translation proteins"/>
    <property type="match status" value="1"/>
</dbReference>
<dbReference type="SMART" id="SM00889">
    <property type="entry name" value="EFG_IV"/>
    <property type="match status" value="1"/>
</dbReference>
<keyword evidence="6" id="KW-0342">GTP-binding</keyword>
<dbReference type="FunFam" id="3.90.1430.10:FF:000001">
    <property type="entry name" value="116 kDa U5 small nuclear ribonucleoprotein component"/>
    <property type="match status" value="1"/>
</dbReference>
<accession>A0A316YL74</accession>
<feature type="region of interest" description="Disordered" evidence="12">
    <location>
        <begin position="1"/>
        <end position="60"/>
    </location>
</feature>
<comment type="function">
    <text evidence="11">Component of the U5 snRNP complex required for pre-mRNA splicing. Binds GTP.</text>
</comment>
<keyword evidence="14" id="KW-0251">Elongation factor</keyword>
<dbReference type="GO" id="GO:0003924">
    <property type="term" value="F:GTPase activity"/>
    <property type="evidence" value="ECO:0007669"/>
    <property type="project" value="InterPro"/>
</dbReference>
<dbReference type="InParanoid" id="A0A316YL74"/>
<dbReference type="PRINTS" id="PR00315">
    <property type="entry name" value="ELONGATNFCT"/>
</dbReference>
<name>A0A316YL74_9BASI</name>
<dbReference type="FunFam" id="3.30.70.240:FF:000004">
    <property type="entry name" value="116 kDa U5 small nuclear ribonucleoprotein"/>
    <property type="match status" value="1"/>
</dbReference>
<dbReference type="FunFam" id="3.40.50.300:FF:000646">
    <property type="entry name" value="U5 small nuclear ribonucleoprotein component"/>
    <property type="match status" value="1"/>
</dbReference>
<dbReference type="GO" id="GO:0030623">
    <property type="term" value="F:U5 snRNA binding"/>
    <property type="evidence" value="ECO:0007669"/>
    <property type="project" value="TreeGrafter"/>
</dbReference>
<proteinExistence type="predicted"/>
<dbReference type="Gene3D" id="2.40.30.10">
    <property type="entry name" value="Translation factors"/>
    <property type="match status" value="1"/>
</dbReference>
<evidence type="ECO:0000256" key="10">
    <source>
        <dbReference type="ARBA" id="ARBA00045974"/>
    </source>
</evidence>
<evidence type="ECO:0000256" key="5">
    <source>
        <dbReference type="ARBA" id="ARBA00022741"/>
    </source>
</evidence>
<dbReference type="GO" id="GO:0046540">
    <property type="term" value="C:U4/U6 x U5 tri-snRNP complex"/>
    <property type="evidence" value="ECO:0007669"/>
    <property type="project" value="TreeGrafter"/>
</dbReference>
<dbReference type="GO" id="GO:0000974">
    <property type="term" value="C:Prp19 complex"/>
    <property type="evidence" value="ECO:0007669"/>
    <property type="project" value="UniProtKB-ARBA"/>
</dbReference>
<dbReference type="SUPFAM" id="SSF54980">
    <property type="entry name" value="EF-G C-terminal domain-like"/>
    <property type="match status" value="2"/>
</dbReference>
<evidence type="ECO:0000313" key="14">
    <source>
        <dbReference type="EMBL" id="PWN90310.1"/>
    </source>
</evidence>
<dbReference type="CDD" id="cd16264">
    <property type="entry name" value="snRNP_III"/>
    <property type="match status" value="1"/>
</dbReference>
<dbReference type="GO" id="GO:0005525">
    <property type="term" value="F:GTP binding"/>
    <property type="evidence" value="ECO:0007669"/>
    <property type="project" value="UniProtKB-KW"/>
</dbReference>
<evidence type="ECO:0000256" key="2">
    <source>
        <dbReference type="ARBA" id="ARBA00018774"/>
    </source>
</evidence>
<evidence type="ECO:0000259" key="13">
    <source>
        <dbReference type="PROSITE" id="PS51722"/>
    </source>
</evidence>
<feature type="domain" description="Tr-type G" evidence="13">
    <location>
        <begin position="159"/>
        <end position="459"/>
    </location>
</feature>
<dbReference type="GeneID" id="37041147"/>
<dbReference type="SMART" id="SM00838">
    <property type="entry name" value="EFG_C"/>
    <property type="match status" value="1"/>
</dbReference>
<reference evidence="14 15" key="1">
    <citation type="journal article" date="2018" name="Mol. Biol. Evol.">
        <title>Broad Genomic Sampling Reveals a Smut Pathogenic Ancestry of the Fungal Clade Ustilaginomycotina.</title>
        <authorList>
            <person name="Kijpornyongpan T."/>
            <person name="Mondo S.J."/>
            <person name="Barry K."/>
            <person name="Sandor L."/>
            <person name="Lee J."/>
            <person name="Lipzen A."/>
            <person name="Pangilinan J."/>
            <person name="LaButti K."/>
            <person name="Hainaut M."/>
            <person name="Henrissat B."/>
            <person name="Grigoriev I.V."/>
            <person name="Spatafora J.W."/>
            <person name="Aime M.C."/>
        </authorList>
    </citation>
    <scope>NUCLEOTIDE SEQUENCE [LARGE SCALE GENOMIC DNA]</scope>
    <source>
        <strain evidence="14 15">MCA 4198</strain>
    </source>
</reference>
<evidence type="ECO:0000256" key="6">
    <source>
        <dbReference type="ARBA" id="ARBA00023134"/>
    </source>
</evidence>
<feature type="compositionally biased region" description="Acidic residues" evidence="12">
    <location>
        <begin position="48"/>
        <end position="60"/>
    </location>
</feature>
<dbReference type="Proteomes" id="UP000245768">
    <property type="component" value="Unassembled WGS sequence"/>
</dbReference>
<dbReference type="InterPro" id="IPR009000">
    <property type="entry name" value="Transl_B-barrel_sf"/>
</dbReference>
<dbReference type="GO" id="GO:0000398">
    <property type="term" value="P:mRNA splicing, via spliceosome"/>
    <property type="evidence" value="ECO:0007669"/>
    <property type="project" value="TreeGrafter"/>
</dbReference>
<dbReference type="EMBL" id="KZ819636">
    <property type="protein sequence ID" value="PWN90310.1"/>
    <property type="molecule type" value="Genomic_DNA"/>
</dbReference>
<organism evidence="14 15">
    <name type="scientific">Acaromyces ingoldii</name>
    <dbReference type="NCBI Taxonomy" id="215250"/>
    <lineage>
        <taxon>Eukaryota</taxon>
        <taxon>Fungi</taxon>
        <taxon>Dikarya</taxon>
        <taxon>Basidiomycota</taxon>
        <taxon>Ustilaginomycotina</taxon>
        <taxon>Exobasidiomycetes</taxon>
        <taxon>Exobasidiales</taxon>
        <taxon>Cryptobasidiaceae</taxon>
        <taxon>Acaromyces</taxon>
    </lineage>
</organism>
<dbReference type="Pfam" id="PF03144">
    <property type="entry name" value="GTP_EFTU_D2"/>
    <property type="match status" value="1"/>
</dbReference>
<dbReference type="GO" id="GO:0071007">
    <property type="term" value="C:U2-type catalytic step 2 spliceosome"/>
    <property type="evidence" value="ECO:0007669"/>
    <property type="project" value="TreeGrafter"/>
</dbReference>
<evidence type="ECO:0000256" key="12">
    <source>
        <dbReference type="SAM" id="MobiDB-lite"/>
    </source>
</evidence>
<dbReference type="PANTHER" id="PTHR42908">
    <property type="entry name" value="TRANSLATION ELONGATION FACTOR-RELATED"/>
    <property type="match status" value="1"/>
</dbReference>
<evidence type="ECO:0000256" key="1">
    <source>
        <dbReference type="ARBA" id="ARBA00004123"/>
    </source>
</evidence>
<keyword evidence="8" id="KW-0539">Nucleus</keyword>
<dbReference type="CDD" id="cd04090">
    <property type="entry name" value="EF2_II_snRNP"/>
    <property type="match status" value="1"/>
</dbReference>
<evidence type="ECO:0000256" key="9">
    <source>
        <dbReference type="ARBA" id="ARBA00031432"/>
    </source>
</evidence>
<keyword evidence="7" id="KW-0508">mRNA splicing</keyword>
<evidence type="ECO:0000256" key="8">
    <source>
        <dbReference type="ARBA" id="ARBA00023242"/>
    </source>
</evidence>
<dbReference type="Gene3D" id="3.40.50.300">
    <property type="entry name" value="P-loop containing nucleotide triphosphate hydrolases"/>
    <property type="match status" value="1"/>
</dbReference>
<dbReference type="FunFam" id="3.30.70.870:FF:000002">
    <property type="entry name" value="Translation elongation factor 2"/>
    <property type="match status" value="1"/>
</dbReference>
<dbReference type="InterPro" id="IPR035647">
    <property type="entry name" value="EFG_III/V"/>
</dbReference>
<evidence type="ECO:0000256" key="3">
    <source>
        <dbReference type="ARBA" id="ARBA00022664"/>
    </source>
</evidence>
<evidence type="ECO:0000256" key="7">
    <source>
        <dbReference type="ARBA" id="ARBA00023187"/>
    </source>
</evidence>
<keyword evidence="4" id="KW-0747">Spliceosome</keyword>
<dbReference type="PROSITE" id="PS51722">
    <property type="entry name" value="G_TR_2"/>
    <property type="match status" value="1"/>
</dbReference>
<comment type="subcellular location">
    <subcellularLocation>
        <location evidence="1">Nucleus</location>
    </subcellularLocation>
</comment>
<evidence type="ECO:0000313" key="15">
    <source>
        <dbReference type="Proteomes" id="UP000245768"/>
    </source>
</evidence>
<dbReference type="Gene3D" id="3.30.70.240">
    <property type="match status" value="1"/>
</dbReference>
<dbReference type="InterPro" id="IPR000640">
    <property type="entry name" value="EFG_V-like"/>
</dbReference>
<dbReference type="CDD" id="cd04167">
    <property type="entry name" value="Snu114p"/>
    <property type="match status" value="1"/>
</dbReference>
<dbReference type="STRING" id="215250.A0A316YL74"/>
<keyword evidence="14" id="KW-0648">Protein biosynthesis</keyword>
<dbReference type="InterPro" id="IPR035655">
    <property type="entry name" value="U5-116kDa_C"/>
</dbReference>